<comment type="caution">
    <text evidence="2">The sequence shown here is derived from an EMBL/GenBank/DDBJ whole genome shotgun (WGS) entry which is preliminary data.</text>
</comment>
<proteinExistence type="predicted"/>
<protein>
    <recommendedName>
        <fullName evidence="4">DUF3592 domain-containing protein</fullName>
    </recommendedName>
</protein>
<keyword evidence="1" id="KW-1133">Transmembrane helix</keyword>
<dbReference type="AlphaFoldDB" id="A0A8J3PE12"/>
<reference evidence="2 3" key="1">
    <citation type="submission" date="2021-01" db="EMBL/GenBank/DDBJ databases">
        <title>Whole genome shotgun sequence of Catellatospora coxensis NBRC 107359.</title>
        <authorList>
            <person name="Komaki H."/>
            <person name="Tamura T."/>
        </authorList>
    </citation>
    <scope>NUCLEOTIDE SEQUENCE [LARGE SCALE GENOMIC DNA]</scope>
    <source>
        <strain evidence="2 3">NBRC 107359</strain>
    </source>
</reference>
<sequence>MPDNAVVLGTLTAGPDPVNAAGFMVLIAVCLLFAVSVGYAYVKVWLRRLRGVTGWATVVQRRDRYEDDLVIHHAEVRIDGGPTVHLRLDDRREVPVAGDRILVRYDRRDPANVGEVRRTPGAYLIAAAAEVIMVFFTVGSLGTVLFLIAAMLGR</sequence>
<feature type="transmembrane region" description="Helical" evidence="1">
    <location>
        <begin position="20"/>
        <end position="42"/>
    </location>
</feature>
<accession>A0A8J3PE12</accession>
<evidence type="ECO:0000313" key="3">
    <source>
        <dbReference type="Proteomes" id="UP000630887"/>
    </source>
</evidence>
<evidence type="ECO:0000256" key="1">
    <source>
        <dbReference type="SAM" id="Phobius"/>
    </source>
</evidence>
<feature type="transmembrane region" description="Helical" evidence="1">
    <location>
        <begin position="122"/>
        <end position="152"/>
    </location>
</feature>
<keyword evidence="3" id="KW-1185">Reference proteome</keyword>
<keyword evidence="1" id="KW-0472">Membrane</keyword>
<organism evidence="2 3">
    <name type="scientific">Catellatospora coxensis</name>
    <dbReference type="NCBI Taxonomy" id="310354"/>
    <lineage>
        <taxon>Bacteria</taxon>
        <taxon>Bacillati</taxon>
        <taxon>Actinomycetota</taxon>
        <taxon>Actinomycetes</taxon>
        <taxon>Micromonosporales</taxon>
        <taxon>Micromonosporaceae</taxon>
        <taxon>Catellatospora</taxon>
    </lineage>
</organism>
<evidence type="ECO:0000313" key="2">
    <source>
        <dbReference type="EMBL" id="GIG11666.1"/>
    </source>
</evidence>
<name>A0A8J3PE12_9ACTN</name>
<gene>
    <name evidence="2" type="ORF">Cco03nite_83660</name>
</gene>
<dbReference type="EMBL" id="BONI01000197">
    <property type="protein sequence ID" value="GIG11666.1"/>
    <property type="molecule type" value="Genomic_DNA"/>
</dbReference>
<dbReference type="Proteomes" id="UP000630887">
    <property type="component" value="Unassembled WGS sequence"/>
</dbReference>
<keyword evidence="1" id="KW-0812">Transmembrane</keyword>
<evidence type="ECO:0008006" key="4">
    <source>
        <dbReference type="Google" id="ProtNLM"/>
    </source>
</evidence>